<evidence type="ECO:0000313" key="1">
    <source>
        <dbReference type="EMBL" id="SDF62309.1"/>
    </source>
</evidence>
<dbReference type="STRING" id="454006.SAMN05421825_1765"/>
<dbReference type="OrthoDB" id="1122566at2"/>
<keyword evidence="2" id="KW-1185">Reference proteome</keyword>
<reference evidence="2" key="1">
    <citation type="submission" date="2016-10" db="EMBL/GenBank/DDBJ databases">
        <authorList>
            <person name="Varghese N."/>
            <person name="Submissions S."/>
        </authorList>
    </citation>
    <scope>NUCLEOTIDE SEQUENCE [LARGE SCALE GENOMIC DNA]</scope>
    <source>
        <strain evidence="2">DSM 19684</strain>
    </source>
</reference>
<proteinExistence type="predicted"/>
<dbReference type="EMBL" id="FNBH01000002">
    <property type="protein sequence ID" value="SDF62309.1"/>
    <property type="molecule type" value="Genomic_DNA"/>
</dbReference>
<organism evidence="1 2">
    <name type="scientific">Epilithonimonas hungarica</name>
    <dbReference type="NCBI Taxonomy" id="454006"/>
    <lineage>
        <taxon>Bacteria</taxon>
        <taxon>Pseudomonadati</taxon>
        <taxon>Bacteroidota</taxon>
        <taxon>Flavobacteriia</taxon>
        <taxon>Flavobacteriales</taxon>
        <taxon>Weeksellaceae</taxon>
        <taxon>Chryseobacterium group</taxon>
        <taxon>Epilithonimonas</taxon>
    </lineage>
</organism>
<name>A0A1G7MME7_9FLAO</name>
<dbReference type="AlphaFoldDB" id="A0A1G7MME7"/>
<sequence>MENLNELKLRIIQRLIKIDDIEILMIINEFISQYDSHNENIVSETKSIYHSKIKFSENQKQMLREAENDIKEGRFHTDDEVRKMTEEWLK</sequence>
<protein>
    <recommendedName>
        <fullName evidence="3">Addiction module component</fullName>
    </recommendedName>
</protein>
<evidence type="ECO:0000313" key="2">
    <source>
        <dbReference type="Proteomes" id="UP000199203"/>
    </source>
</evidence>
<dbReference type="Proteomes" id="UP000199203">
    <property type="component" value="Unassembled WGS sequence"/>
</dbReference>
<gene>
    <name evidence="1" type="ORF">SAMN05421825_1765</name>
</gene>
<evidence type="ECO:0008006" key="3">
    <source>
        <dbReference type="Google" id="ProtNLM"/>
    </source>
</evidence>
<accession>A0A1G7MME7</accession>
<dbReference type="RefSeq" id="WP_089873121.1">
    <property type="nucleotide sequence ID" value="NZ_FNBH01000002.1"/>
</dbReference>